<evidence type="ECO:0000259" key="2">
    <source>
        <dbReference type="Pfam" id="PF13154"/>
    </source>
</evidence>
<evidence type="ECO:0000313" key="3">
    <source>
        <dbReference type="EMBL" id="MCY9760603.1"/>
    </source>
</evidence>
<dbReference type="Pfam" id="PF13155">
    <property type="entry name" value="Toprim_2"/>
    <property type="match status" value="1"/>
</dbReference>
<evidence type="ECO:0000313" key="4">
    <source>
        <dbReference type="Proteomes" id="UP001527181"/>
    </source>
</evidence>
<comment type="caution">
    <text evidence="3">The sequence shown here is derived from an EMBL/GenBank/DDBJ whole genome shotgun (WGS) entry which is preliminary data.</text>
</comment>
<evidence type="ECO:0000256" key="1">
    <source>
        <dbReference type="SAM" id="MobiDB-lite"/>
    </source>
</evidence>
<feature type="domain" description="DUF3991" evidence="2">
    <location>
        <begin position="129"/>
        <end position="201"/>
    </location>
</feature>
<accession>A0ABT4GVK6</accession>
<dbReference type="EMBL" id="JAMDNP010000015">
    <property type="protein sequence ID" value="MCY9760603.1"/>
    <property type="molecule type" value="Genomic_DNA"/>
</dbReference>
<gene>
    <name evidence="3" type="ORF">M5X12_08440</name>
</gene>
<reference evidence="3 4" key="1">
    <citation type="submission" date="2022-05" db="EMBL/GenBank/DDBJ databases">
        <title>Genome Sequencing of Bee-Associated Microbes.</title>
        <authorList>
            <person name="Dunlap C."/>
        </authorList>
    </citation>
    <scope>NUCLEOTIDE SEQUENCE [LARGE SCALE GENOMIC DNA]</scope>
    <source>
        <strain evidence="3 4">NRRL B-04010</strain>
    </source>
</reference>
<dbReference type="RefSeq" id="WP_268598694.1">
    <property type="nucleotide sequence ID" value="NZ_JAMDNP010000015.1"/>
</dbReference>
<feature type="region of interest" description="Disordered" evidence="1">
    <location>
        <begin position="316"/>
        <end position="356"/>
    </location>
</feature>
<dbReference type="Pfam" id="PF13154">
    <property type="entry name" value="DUF3991"/>
    <property type="match status" value="1"/>
</dbReference>
<sequence>MKFTQDEIRKARQTDLFSYLQSQNERAIKEGRIPPYEIVRDGNQYRLKDHGGLLFDRNMWNQRSTQAGGNTLEFLVQIEKKGFKEAVAILNSDNHEIKLSRVDLSQRKEKSAVPFVLPEKNETFRRAIAYLTKTRGLDAELVLQEIKKGHIYEDKQFHNVVFVGRDINDEPVWAQKRSTLSERKLVMDQSGSDSRYSYGYGNPSARTVVVVESPIEALSLVSLLKMQNKDISNVYFLSLGGVHDTALKQFLHDHPTCKGILTALNNDRAQKEHEIKGHEGSERIRITYKAKGYTVGSIFPKSNDWNDDLRAVRSKMNEQSKEISKEKSIEDQIRDYARHKKTQRIEERGPVRVRSR</sequence>
<organism evidence="3 4">
    <name type="scientific">Paenibacillus alvei</name>
    <name type="common">Bacillus alvei</name>
    <dbReference type="NCBI Taxonomy" id="44250"/>
    <lineage>
        <taxon>Bacteria</taxon>
        <taxon>Bacillati</taxon>
        <taxon>Bacillota</taxon>
        <taxon>Bacilli</taxon>
        <taxon>Bacillales</taxon>
        <taxon>Paenibacillaceae</taxon>
        <taxon>Paenibacillus</taxon>
    </lineage>
</organism>
<keyword evidence="4" id="KW-1185">Reference proteome</keyword>
<protein>
    <submittedName>
        <fullName evidence="3">DUF3991 and toprim domain-containing protein</fullName>
    </submittedName>
</protein>
<name>A0ABT4GVK6_PAEAL</name>
<feature type="compositionally biased region" description="Basic and acidic residues" evidence="1">
    <location>
        <begin position="316"/>
        <end position="336"/>
    </location>
</feature>
<proteinExistence type="predicted"/>
<dbReference type="InterPro" id="IPR025054">
    <property type="entry name" value="DUF3991"/>
</dbReference>
<dbReference type="CDD" id="cd00188">
    <property type="entry name" value="TOPRIM"/>
    <property type="match status" value="1"/>
</dbReference>
<dbReference type="Proteomes" id="UP001527181">
    <property type="component" value="Unassembled WGS sequence"/>
</dbReference>